<dbReference type="Proteomes" id="UP000327013">
    <property type="component" value="Unassembled WGS sequence"/>
</dbReference>
<dbReference type="OrthoDB" id="2017037at2759"/>
<dbReference type="Gene3D" id="3.40.50.150">
    <property type="entry name" value="Vaccinia Virus protein VP39"/>
    <property type="match status" value="1"/>
</dbReference>
<sequence>MTQQDFTSYIAVILKINDDTHIFDAIEYDPKISGSNSQNVSSIAQLDTQAKLDMKEAAIKRLGTVAPTTESGWALAHFEYSKSDCRVHVRDFEINSVADVKIQHSSFEMAVIQNTFPGGLDALKDTLLMVKRIHDAKSQGQQTYPEIGGARTFYDKYTTYDQNVLASKQYDMMQGFAETYLYEGTVLDLACGTGLWGRALDEAQQSPLITGARCCNIVALKIVFLTKFVLTTALQLDISTEMIKGPSIVQTYLQPIVISTIQEFIILNWSYDHITCWGALHFLDSIDFNAVMSRMFSIAKKSISFELDEVCEKYRDGFVQRFNCPCYNNSELLDQFRIPAGWAKVKDDRLLLYKSPSIGVDVFARAVYFEKS</sequence>
<evidence type="ECO:0000313" key="2">
    <source>
        <dbReference type="Proteomes" id="UP000327013"/>
    </source>
</evidence>
<gene>
    <name evidence="1" type="ORF">FH972_023431</name>
</gene>
<organism evidence="1 2">
    <name type="scientific">Carpinus fangiana</name>
    <dbReference type="NCBI Taxonomy" id="176857"/>
    <lineage>
        <taxon>Eukaryota</taxon>
        <taxon>Viridiplantae</taxon>
        <taxon>Streptophyta</taxon>
        <taxon>Embryophyta</taxon>
        <taxon>Tracheophyta</taxon>
        <taxon>Spermatophyta</taxon>
        <taxon>Magnoliopsida</taxon>
        <taxon>eudicotyledons</taxon>
        <taxon>Gunneridae</taxon>
        <taxon>Pentapetalae</taxon>
        <taxon>rosids</taxon>
        <taxon>fabids</taxon>
        <taxon>Fagales</taxon>
        <taxon>Betulaceae</taxon>
        <taxon>Carpinus</taxon>
    </lineage>
</organism>
<proteinExistence type="predicted"/>
<dbReference type="AlphaFoldDB" id="A0A5N6KV65"/>
<keyword evidence="2" id="KW-1185">Reference proteome</keyword>
<protein>
    <recommendedName>
        <fullName evidence="3">Methyltransferase domain-containing protein</fullName>
    </recommendedName>
</protein>
<dbReference type="EMBL" id="VIBQ01000014">
    <property type="protein sequence ID" value="KAB8349404.1"/>
    <property type="molecule type" value="Genomic_DNA"/>
</dbReference>
<evidence type="ECO:0000313" key="1">
    <source>
        <dbReference type="EMBL" id="KAB8349404.1"/>
    </source>
</evidence>
<evidence type="ECO:0008006" key="3">
    <source>
        <dbReference type="Google" id="ProtNLM"/>
    </source>
</evidence>
<reference evidence="1 2" key="1">
    <citation type="submission" date="2019-06" db="EMBL/GenBank/DDBJ databases">
        <title>A chromosomal-level reference genome of Carpinus fangiana (Coryloideae, Betulaceae).</title>
        <authorList>
            <person name="Yang X."/>
            <person name="Wang Z."/>
            <person name="Zhang L."/>
            <person name="Hao G."/>
            <person name="Liu J."/>
            <person name="Yang Y."/>
        </authorList>
    </citation>
    <scope>NUCLEOTIDE SEQUENCE [LARGE SCALE GENOMIC DNA]</scope>
    <source>
        <strain evidence="1">Cfa_2016G</strain>
        <tissue evidence="1">Leaf</tissue>
    </source>
</reference>
<name>A0A5N6KV65_9ROSI</name>
<accession>A0A5N6KV65</accession>
<dbReference type="SUPFAM" id="SSF53335">
    <property type="entry name" value="S-adenosyl-L-methionine-dependent methyltransferases"/>
    <property type="match status" value="1"/>
</dbReference>
<dbReference type="InterPro" id="IPR029063">
    <property type="entry name" value="SAM-dependent_MTases_sf"/>
</dbReference>
<comment type="caution">
    <text evidence="1">The sequence shown here is derived from an EMBL/GenBank/DDBJ whole genome shotgun (WGS) entry which is preliminary data.</text>
</comment>